<comment type="caution">
    <text evidence="1">The sequence shown here is derived from an EMBL/GenBank/DDBJ whole genome shotgun (WGS) entry which is preliminary data.</text>
</comment>
<keyword evidence="1" id="KW-0282">Flagellum</keyword>
<gene>
    <name evidence="1" type="ORF">H8S01_09495</name>
</gene>
<evidence type="ECO:0000313" key="2">
    <source>
        <dbReference type="Proteomes" id="UP000628463"/>
    </source>
</evidence>
<name>A0ABR7G188_9FIRM</name>
<sequence>MNSIITGGYSSIEQAAGKLSNKKDTSQAAGSSGISFQDILKQKKNIAEAANEVSGGEGVKFSKHADMRLKQRDITLTDEQLSRLNEGTQKAGLKGIRESLVIMDDLAFIVNTKSKTVVTAMDQNNSEDNIFTNIDGAVII</sequence>
<keyword evidence="1" id="KW-0969">Cilium</keyword>
<dbReference type="NCBIfam" id="TIGR02530">
    <property type="entry name" value="flg_new"/>
    <property type="match status" value="1"/>
</dbReference>
<dbReference type="Pfam" id="PF12611">
    <property type="entry name" value="Flagellar_put"/>
    <property type="match status" value="1"/>
</dbReference>
<evidence type="ECO:0000313" key="1">
    <source>
        <dbReference type="EMBL" id="MBC5681194.1"/>
    </source>
</evidence>
<keyword evidence="1" id="KW-0966">Cell projection</keyword>
<dbReference type="RefSeq" id="WP_186837029.1">
    <property type="nucleotide sequence ID" value="NZ_JACOPD010000006.1"/>
</dbReference>
<keyword evidence="2" id="KW-1185">Reference proteome</keyword>
<dbReference type="Proteomes" id="UP000628463">
    <property type="component" value="Unassembled WGS sequence"/>
</dbReference>
<organism evidence="1 2">
    <name type="scientific">Lachnospira hominis</name>
    <name type="common">ex Liu et al. 2021</name>
    <dbReference type="NCBI Taxonomy" id="2763051"/>
    <lineage>
        <taxon>Bacteria</taxon>
        <taxon>Bacillati</taxon>
        <taxon>Bacillota</taxon>
        <taxon>Clostridia</taxon>
        <taxon>Lachnospirales</taxon>
        <taxon>Lachnospiraceae</taxon>
        <taxon>Lachnospira</taxon>
    </lineage>
</organism>
<reference evidence="1 2" key="1">
    <citation type="submission" date="2020-08" db="EMBL/GenBank/DDBJ databases">
        <title>Genome public.</title>
        <authorList>
            <person name="Liu C."/>
            <person name="Sun Q."/>
        </authorList>
    </citation>
    <scope>NUCLEOTIDE SEQUENCE [LARGE SCALE GENOMIC DNA]</scope>
    <source>
        <strain evidence="1 2">NSJ-43</strain>
    </source>
</reference>
<accession>A0ABR7G188</accession>
<dbReference type="EMBL" id="JACOPD010000006">
    <property type="protein sequence ID" value="MBC5681194.1"/>
    <property type="molecule type" value="Genomic_DNA"/>
</dbReference>
<protein>
    <submittedName>
        <fullName evidence="1">Flagellar protein</fullName>
    </submittedName>
</protein>
<dbReference type="InterPro" id="IPR013367">
    <property type="entry name" value="Flagellar_put"/>
</dbReference>
<proteinExistence type="predicted"/>